<organism evidence="1 2">
    <name type="scientific">Rudanella paleaurantiibacter</name>
    <dbReference type="NCBI Taxonomy" id="2614655"/>
    <lineage>
        <taxon>Bacteria</taxon>
        <taxon>Pseudomonadati</taxon>
        <taxon>Bacteroidota</taxon>
        <taxon>Cytophagia</taxon>
        <taxon>Cytophagales</taxon>
        <taxon>Cytophagaceae</taxon>
        <taxon>Rudanella</taxon>
    </lineage>
</organism>
<keyword evidence="2" id="KW-1185">Reference proteome</keyword>
<dbReference type="AlphaFoldDB" id="A0A7J5U568"/>
<comment type="caution">
    <text evidence="1">The sequence shown here is derived from an EMBL/GenBank/DDBJ whole genome shotgun (WGS) entry which is preliminary data.</text>
</comment>
<dbReference type="EMBL" id="WELI01000001">
    <property type="protein sequence ID" value="KAB7732984.1"/>
    <property type="molecule type" value="Genomic_DNA"/>
</dbReference>
<protein>
    <submittedName>
        <fullName evidence="1">DUF4861 domain-containing protein</fullName>
    </submittedName>
</protein>
<dbReference type="InterPro" id="IPR032342">
    <property type="entry name" value="DUF4861"/>
</dbReference>
<dbReference type="Pfam" id="PF16153">
    <property type="entry name" value="DUF4861"/>
    <property type="match status" value="1"/>
</dbReference>
<sequence>MPGLARRTTRLSGAWRAKTSTMAIWIFVQYLICDNMRFSTLLPCLLAIAGPVLAQQGNLNISNPGTAAYESAVVEIPWATVAKAYPQVDTAQLRVVRADNGQEVAYQLEKKGGSAVQNLLVQVTVAPKGSVGLVLSKGKPTPVKPMTYGRYVPERYDDFAWENDRVAFRIYGKALNGRSDNAYGSDIWAKRTPELIINKWYKQNDYHKDNGDGLDYYKVGLTLGAGDVGVFLNDSIQYIHNYTTWEVLDNGPLRTTFRVKYDPYTFKGVTVTQAKTISLDAGAQLSKIRVDVTHTAPGALPMVAGIVLRPEESPLLLDDKNGVLGYWEPKHGPDGTIGVGCVFPGKSGGMMRKYGHGLARLAVKSGEGITYYSGGAWDKAGLITSSDAWFAYLQAQANRLRQPLVVTTSAPRKAGR</sequence>
<name>A0A7J5U568_9BACT</name>
<proteinExistence type="predicted"/>
<gene>
    <name evidence="1" type="ORF">F5984_03310</name>
</gene>
<accession>A0A7J5U568</accession>
<dbReference type="Proteomes" id="UP000488299">
    <property type="component" value="Unassembled WGS sequence"/>
</dbReference>
<reference evidence="1 2" key="1">
    <citation type="submission" date="2019-10" db="EMBL/GenBank/DDBJ databases">
        <title>Rudanella paleaurantiibacter sp. nov., isolated from sludge.</title>
        <authorList>
            <person name="Xu S.Q."/>
        </authorList>
    </citation>
    <scope>NUCLEOTIDE SEQUENCE [LARGE SCALE GENOMIC DNA]</scope>
    <source>
        <strain evidence="1 2">HX-22-17</strain>
    </source>
</reference>
<evidence type="ECO:0000313" key="1">
    <source>
        <dbReference type="EMBL" id="KAB7732984.1"/>
    </source>
</evidence>
<evidence type="ECO:0000313" key="2">
    <source>
        <dbReference type="Proteomes" id="UP000488299"/>
    </source>
</evidence>